<feature type="region of interest" description="Disordered" evidence="1">
    <location>
        <begin position="320"/>
        <end position="353"/>
    </location>
</feature>
<evidence type="ECO:0000313" key="2">
    <source>
        <dbReference type="EMBL" id="OLQ12655.1"/>
    </source>
</evidence>
<gene>
    <name evidence="2" type="ORF">AK812_SmicGene3450</name>
</gene>
<name>A0A1Q9EZ47_SYMMI</name>
<dbReference type="Gene3D" id="3.20.20.100">
    <property type="entry name" value="NADP-dependent oxidoreductase domain"/>
    <property type="match status" value="1"/>
</dbReference>
<organism evidence="2 3">
    <name type="scientific">Symbiodinium microadriaticum</name>
    <name type="common">Dinoflagellate</name>
    <name type="synonym">Zooxanthella microadriatica</name>
    <dbReference type="NCBI Taxonomy" id="2951"/>
    <lineage>
        <taxon>Eukaryota</taxon>
        <taxon>Sar</taxon>
        <taxon>Alveolata</taxon>
        <taxon>Dinophyceae</taxon>
        <taxon>Suessiales</taxon>
        <taxon>Symbiodiniaceae</taxon>
        <taxon>Symbiodinium</taxon>
    </lineage>
</organism>
<reference evidence="2 3" key="1">
    <citation type="submission" date="2016-02" db="EMBL/GenBank/DDBJ databases">
        <title>Genome analysis of coral dinoflagellate symbionts highlights evolutionary adaptations to a symbiotic lifestyle.</title>
        <authorList>
            <person name="Aranda M."/>
            <person name="Li Y."/>
            <person name="Liew Y.J."/>
            <person name="Baumgarten S."/>
            <person name="Simakov O."/>
            <person name="Wilson M."/>
            <person name="Piel J."/>
            <person name="Ashoor H."/>
            <person name="Bougouffa S."/>
            <person name="Bajic V.B."/>
            <person name="Ryu T."/>
            <person name="Ravasi T."/>
            <person name="Bayer T."/>
            <person name="Micklem G."/>
            <person name="Kim H."/>
            <person name="Bhak J."/>
            <person name="Lajeunesse T.C."/>
            <person name="Voolstra C.R."/>
        </authorList>
    </citation>
    <scope>NUCLEOTIDE SEQUENCE [LARGE SCALE GENOMIC DNA]</scope>
    <source>
        <strain evidence="2 3">CCMP2467</strain>
    </source>
</reference>
<feature type="compositionally biased region" description="Acidic residues" evidence="1">
    <location>
        <begin position="554"/>
        <end position="567"/>
    </location>
</feature>
<dbReference type="AlphaFoldDB" id="A0A1Q9EZ47"/>
<dbReference type="Proteomes" id="UP000186817">
    <property type="component" value="Unassembled WGS sequence"/>
</dbReference>
<sequence>MTGLVQPAIAFLLWLYYAVKLSKLVALRWLVQQGIPVIPKSHVASHQKENADIFDFNLKEQDMAMLTAAKHPAVGGTIVFYQVREAAEEPSKSSAVTDSGDCGILDEDNGFEGDFGRRVNSLTHIPAGVQSRGRGTASAGLMPQRSQSLFAPRASDRYHVLGDGPSQASEPWTDRVGGVRAECLFRTRALRGAVVCLTLWAMAEKQADPRKLKKNADSKYIEALNDVRLEGSNEGVYFVLRGLGMKAFQGPGELPRIEILAAQHPKLFAALRRLGLRHIRDKIILEPRGDDSPNIFDPAASKGKFSSGKFSSSCPDLRPILESGLSQTSRTLRPPRRRGHGIESEEERDNFYHQMSYPKNVAKKFPFTMALSEARGNQPPSIKVAHQAASASQPSSPKRGPEPDRNGRLPEIRSSRSQNASRPVIQESEVNLATTPATLSADQAASAKLWERLYRPRRSPDEQERYFAKLAKPKVVRPKVVPVEFGVREQSAFGRASERHLMSRLTRIYEAKLDEELERQESERRQARCCYDDAEDSLMSGTAPPDPSPVTSDCEAEEADPQSEEEYDRNYWMPTSEELAMMVRMGELPHIMGDHFNMVGAPWDFSFSQAQMY</sequence>
<dbReference type="InterPro" id="IPR036812">
    <property type="entry name" value="NAD(P)_OxRdtase_dom_sf"/>
</dbReference>
<evidence type="ECO:0000313" key="3">
    <source>
        <dbReference type="Proteomes" id="UP000186817"/>
    </source>
</evidence>
<keyword evidence="3" id="KW-1185">Reference proteome</keyword>
<accession>A0A1Q9EZ47</accession>
<proteinExistence type="predicted"/>
<dbReference type="SUPFAM" id="SSF51430">
    <property type="entry name" value="NAD(P)-linked oxidoreductase"/>
    <property type="match status" value="1"/>
</dbReference>
<evidence type="ECO:0000256" key="1">
    <source>
        <dbReference type="SAM" id="MobiDB-lite"/>
    </source>
</evidence>
<dbReference type="EMBL" id="LSRX01000040">
    <property type="protein sequence ID" value="OLQ12655.1"/>
    <property type="molecule type" value="Genomic_DNA"/>
</dbReference>
<feature type="compositionally biased region" description="Low complexity" evidence="1">
    <location>
        <begin position="385"/>
        <end position="397"/>
    </location>
</feature>
<dbReference type="OrthoDB" id="10458125at2759"/>
<feature type="compositionally biased region" description="Basic and acidic residues" evidence="1">
    <location>
        <begin position="399"/>
        <end position="414"/>
    </location>
</feature>
<comment type="caution">
    <text evidence="2">The sequence shown here is derived from an EMBL/GenBank/DDBJ whole genome shotgun (WGS) entry which is preliminary data.</text>
</comment>
<feature type="region of interest" description="Disordered" evidence="1">
    <location>
        <begin position="535"/>
        <end position="570"/>
    </location>
</feature>
<feature type="region of interest" description="Disordered" evidence="1">
    <location>
        <begin position="374"/>
        <end position="424"/>
    </location>
</feature>
<protein>
    <submittedName>
        <fullName evidence="2">Uncharacterized protein</fullName>
    </submittedName>
</protein>